<reference evidence="1 2" key="1">
    <citation type="submission" date="2019-09" db="EMBL/GenBank/DDBJ databases">
        <title>Screening of Novel Bioactive Compounds from Soil-Associated.</title>
        <authorList>
            <person name="Zhao S."/>
        </authorList>
    </citation>
    <scope>NUCLEOTIDE SEQUENCE [LARGE SCALE GENOMIC DNA]</scope>
    <source>
        <strain evidence="1 2">HIT-DPA4</strain>
    </source>
</reference>
<evidence type="ECO:0000313" key="2">
    <source>
        <dbReference type="Proteomes" id="UP000442707"/>
    </source>
</evidence>
<protein>
    <submittedName>
        <fullName evidence="1">Uncharacterized protein</fullName>
    </submittedName>
</protein>
<dbReference type="Proteomes" id="UP000442707">
    <property type="component" value="Unassembled WGS sequence"/>
</dbReference>
<comment type="caution">
    <text evidence="1">The sequence shown here is derived from an EMBL/GenBank/DDBJ whole genome shotgun (WGS) entry which is preliminary data.</text>
</comment>
<accession>A0A6H9V3I0</accession>
<gene>
    <name evidence="1" type="ORF">F7R91_14350</name>
</gene>
<evidence type="ECO:0000313" key="1">
    <source>
        <dbReference type="EMBL" id="KAB1146757.1"/>
    </source>
</evidence>
<dbReference type="EMBL" id="VZRB01000008">
    <property type="protein sequence ID" value="KAB1146757.1"/>
    <property type="molecule type" value="Genomic_DNA"/>
</dbReference>
<keyword evidence="2" id="KW-1185">Reference proteome</keyword>
<proteinExistence type="predicted"/>
<sequence length="74" mass="7693">MSNVQTSVVATTIALGSNPDAVELDTRDGHLILVLAAGVDIVLDHADQDTLDKLATVTAKAAAVKRARSLRQVA</sequence>
<dbReference type="AlphaFoldDB" id="A0A6H9V3I0"/>
<organism evidence="1 2">
    <name type="scientific">Streptomyces luteolifulvus</name>
    <dbReference type="NCBI Taxonomy" id="2615112"/>
    <lineage>
        <taxon>Bacteria</taxon>
        <taxon>Bacillati</taxon>
        <taxon>Actinomycetota</taxon>
        <taxon>Actinomycetes</taxon>
        <taxon>Kitasatosporales</taxon>
        <taxon>Streptomycetaceae</taxon>
        <taxon>Streptomyces</taxon>
    </lineage>
</organism>
<dbReference type="RefSeq" id="WP_150948384.1">
    <property type="nucleotide sequence ID" value="NZ_VZRB01000008.1"/>
</dbReference>
<name>A0A6H9V3I0_9ACTN</name>